<keyword evidence="1" id="KW-0378">Hydrolase</keyword>
<dbReference type="Proteomes" id="UP001549119">
    <property type="component" value="Unassembled WGS sequence"/>
</dbReference>
<evidence type="ECO:0000313" key="4">
    <source>
        <dbReference type="Proteomes" id="UP001549119"/>
    </source>
</evidence>
<proteinExistence type="predicted"/>
<dbReference type="PANTHER" id="PTHR43540:SF1">
    <property type="entry name" value="ISOCHORISMATASE HYDROLASE"/>
    <property type="match status" value="1"/>
</dbReference>
<gene>
    <name evidence="3" type="ORF">ABIC20_007331</name>
</gene>
<accession>A0ABV2NU53</accession>
<dbReference type="EMBL" id="JBEPNW010000008">
    <property type="protein sequence ID" value="MET3869946.1"/>
    <property type="molecule type" value="Genomic_DNA"/>
</dbReference>
<keyword evidence="4" id="KW-1185">Reference proteome</keyword>
<evidence type="ECO:0000259" key="2">
    <source>
        <dbReference type="Pfam" id="PF00857"/>
    </source>
</evidence>
<reference evidence="3 4" key="1">
    <citation type="submission" date="2024-06" db="EMBL/GenBank/DDBJ databases">
        <title>Genomics of switchgrass bacterial isolates.</title>
        <authorList>
            <person name="Shade A."/>
        </authorList>
    </citation>
    <scope>NUCLEOTIDE SEQUENCE [LARGE SCALE GENOMIC DNA]</scope>
    <source>
        <strain evidence="3 4">PvP084</strain>
    </source>
</reference>
<dbReference type="InterPro" id="IPR050272">
    <property type="entry name" value="Isochorismatase-like_hydrls"/>
</dbReference>
<dbReference type="SUPFAM" id="SSF52499">
    <property type="entry name" value="Isochorismatase-like hydrolases"/>
    <property type="match status" value="1"/>
</dbReference>
<sequence>MQDMVPPDLADRGFGQSVGFGRSPALLVIDVIEAFTNPNSPLGASADAEVAETNRLIDAARSASIPVMFFTIRYDDENFSDAGVWIRKVSALRTLLSSTGGSEVDGRLRREGTDDLIVKKYASCFFGTDLLSRLVSRGVDTLILTGCTTSGCVRATAVDACQLGLHVIVAREAVFDRLPASHHQSLVDIQLKYGDVMSVDEVVAAVAPAERAARLA</sequence>
<dbReference type="Pfam" id="PF00857">
    <property type="entry name" value="Isochorismatase"/>
    <property type="match status" value="1"/>
</dbReference>
<comment type="caution">
    <text evidence="3">The sequence shown here is derived from an EMBL/GenBank/DDBJ whole genome shotgun (WGS) entry which is preliminary data.</text>
</comment>
<dbReference type="PANTHER" id="PTHR43540">
    <property type="entry name" value="PEROXYUREIDOACRYLATE/UREIDOACRYLATE AMIDOHYDROLASE-RELATED"/>
    <property type="match status" value="1"/>
</dbReference>
<feature type="domain" description="Isochorismatase-like" evidence="2">
    <location>
        <begin position="25"/>
        <end position="201"/>
    </location>
</feature>
<evidence type="ECO:0000313" key="3">
    <source>
        <dbReference type="EMBL" id="MET3869946.1"/>
    </source>
</evidence>
<dbReference type="Gene3D" id="3.40.50.850">
    <property type="entry name" value="Isochorismatase-like"/>
    <property type="match status" value="1"/>
</dbReference>
<dbReference type="InterPro" id="IPR000868">
    <property type="entry name" value="Isochorismatase-like_dom"/>
</dbReference>
<name>A0ABV2NU53_9HYPH</name>
<organism evidence="3 4">
    <name type="scientific">Methylobacterium radiotolerans</name>
    <dbReference type="NCBI Taxonomy" id="31998"/>
    <lineage>
        <taxon>Bacteria</taxon>
        <taxon>Pseudomonadati</taxon>
        <taxon>Pseudomonadota</taxon>
        <taxon>Alphaproteobacteria</taxon>
        <taxon>Hyphomicrobiales</taxon>
        <taxon>Methylobacteriaceae</taxon>
        <taxon>Methylobacterium</taxon>
    </lineage>
</organism>
<protein>
    <submittedName>
        <fullName evidence="3">Nicotinamidase-related amidase</fullName>
    </submittedName>
</protein>
<dbReference type="RefSeq" id="WP_245364992.1">
    <property type="nucleotide sequence ID" value="NZ_JBEPNV010000005.1"/>
</dbReference>
<dbReference type="InterPro" id="IPR036380">
    <property type="entry name" value="Isochorismatase-like_sf"/>
</dbReference>
<evidence type="ECO:0000256" key="1">
    <source>
        <dbReference type="ARBA" id="ARBA00022801"/>
    </source>
</evidence>